<accession>A0A8H6L3U3</accession>
<dbReference type="RefSeq" id="XP_037163972.1">
    <property type="nucleotide sequence ID" value="XM_037309111.1"/>
</dbReference>
<dbReference type="GeneID" id="59288864"/>
<gene>
    <name evidence="2" type="ORF">HO173_007207</name>
</gene>
<evidence type="ECO:0000313" key="3">
    <source>
        <dbReference type="Proteomes" id="UP000578531"/>
    </source>
</evidence>
<organism evidence="2 3">
    <name type="scientific">Letharia columbiana</name>
    <dbReference type="NCBI Taxonomy" id="112416"/>
    <lineage>
        <taxon>Eukaryota</taxon>
        <taxon>Fungi</taxon>
        <taxon>Dikarya</taxon>
        <taxon>Ascomycota</taxon>
        <taxon>Pezizomycotina</taxon>
        <taxon>Lecanoromycetes</taxon>
        <taxon>OSLEUM clade</taxon>
        <taxon>Lecanoromycetidae</taxon>
        <taxon>Lecanorales</taxon>
        <taxon>Lecanorineae</taxon>
        <taxon>Parmeliaceae</taxon>
        <taxon>Letharia</taxon>
    </lineage>
</organism>
<sequence length="214" mass="24052">MDILLIFDATRDTITSVLDRYQEFCIGCGSTSDDGGRMGSDFIVCALQERQKDVHSSRNKVKILHKKVQGTANLLSSLLDHGNGSSLKQLAEEARKENIAMRQLTEKSTKDAAAVKVLTIITLIYLPATVVSNFFSTQFVSQEQHEGGSNRTVVSSNAWLFAAISIPLTLGTLAVWWVWVQYQTQKSRWPKRNTDQSAWKTFLASRRILWLTQN</sequence>
<dbReference type="EMBL" id="JACCJC010000029">
    <property type="protein sequence ID" value="KAF6234581.1"/>
    <property type="molecule type" value="Genomic_DNA"/>
</dbReference>
<name>A0A8H6L3U3_9LECA</name>
<comment type="caution">
    <text evidence="2">The sequence shown here is derived from an EMBL/GenBank/DDBJ whole genome shotgun (WGS) entry which is preliminary data.</text>
</comment>
<dbReference type="Proteomes" id="UP000578531">
    <property type="component" value="Unassembled WGS sequence"/>
</dbReference>
<keyword evidence="1" id="KW-1133">Transmembrane helix</keyword>
<feature type="transmembrane region" description="Helical" evidence="1">
    <location>
        <begin position="117"/>
        <end position="139"/>
    </location>
</feature>
<keyword evidence="3" id="KW-1185">Reference proteome</keyword>
<keyword evidence="1" id="KW-0472">Membrane</keyword>
<dbReference type="Gene3D" id="1.20.58.340">
    <property type="entry name" value="Magnesium transport protein CorA, transmembrane region"/>
    <property type="match status" value="1"/>
</dbReference>
<evidence type="ECO:0000313" key="2">
    <source>
        <dbReference type="EMBL" id="KAF6234581.1"/>
    </source>
</evidence>
<keyword evidence="1" id="KW-0812">Transmembrane</keyword>
<dbReference type="OrthoDB" id="5396681at2759"/>
<reference evidence="2 3" key="1">
    <citation type="journal article" date="2020" name="Genomics">
        <title>Complete, high-quality genomes from long-read metagenomic sequencing of two wolf lichen thalli reveals enigmatic genome architecture.</title>
        <authorList>
            <person name="McKenzie S.K."/>
            <person name="Walston R.F."/>
            <person name="Allen J.L."/>
        </authorList>
    </citation>
    <scope>NUCLEOTIDE SEQUENCE [LARGE SCALE GENOMIC DNA]</scope>
    <source>
        <strain evidence="2">WasteWater2</strain>
    </source>
</reference>
<evidence type="ECO:0000256" key="1">
    <source>
        <dbReference type="SAM" id="Phobius"/>
    </source>
</evidence>
<dbReference type="AlphaFoldDB" id="A0A8H6L3U3"/>
<proteinExistence type="predicted"/>
<protein>
    <submittedName>
        <fullName evidence="2">Uncharacterized protein</fullName>
    </submittedName>
</protein>
<feature type="transmembrane region" description="Helical" evidence="1">
    <location>
        <begin position="159"/>
        <end position="182"/>
    </location>
</feature>